<organism evidence="2 3">
    <name type="scientific">Lentzea cavernae</name>
    <dbReference type="NCBI Taxonomy" id="2020703"/>
    <lineage>
        <taxon>Bacteria</taxon>
        <taxon>Bacillati</taxon>
        <taxon>Actinomycetota</taxon>
        <taxon>Actinomycetes</taxon>
        <taxon>Pseudonocardiales</taxon>
        <taxon>Pseudonocardiaceae</taxon>
        <taxon>Lentzea</taxon>
    </lineage>
</organism>
<evidence type="ECO:0000313" key="2">
    <source>
        <dbReference type="EMBL" id="GHH62757.1"/>
    </source>
</evidence>
<dbReference type="EMBL" id="BNAR01000029">
    <property type="protein sequence ID" value="GHH62757.1"/>
    <property type="molecule type" value="Genomic_DNA"/>
</dbReference>
<protein>
    <submittedName>
        <fullName evidence="2">Uncharacterized protein</fullName>
    </submittedName>
</protein>
<feature type="region of interest" description="Disordered" evidence="1">
    <location>
        <begin position="265"/>
        <end position="297"/>
    </location>
</feature>
<evidence type="ECO:0000313" key="3">
    <source>
        <dbReference type="Proteomes" id="UP000605568"/>
    </source>
</evidence>
<comment type="caution">
    <text evidence="2">The sequence shown here is derived from an EMBL/GenBank/DDBJ whole genome shotgun (WGS) entry which is preliminary data.</text>
</comment>
<dbReference type="Proteomes" id="UP000605568">
    <property type="component" value="Unassembled WGS sequence"/>
</dbReference>
<keyword evidence="3" id="KW-1185">Reference proteome</keyword>
<evidence type="ECO:0000256" key="1">
    <source>
        <dbReference type="SAM" id="MobiDB-lite"/>
    </source>
</evidence>
<name>A0ABQ3MWS4_9PSEU</name>
<sequence>MPDWAVIRQDSALLDRIDSELPLLRDHQAAFDALACALTQCHEDRVTGALSVTGNAGGLFHLRDGAVIAVESAGSPGVETLLLSSGGISAEDWDAALVESVGTGSLQAALVARGSIGLAEVEAVAVAALQDGAFAVAAGDVQECVVVSDSADVPLLPVTGGVAPALLLAETAGRLDAIASLPVPLSPYRDRVVPGRATKSMSGERREIVAHATGRRSARDIAFATGRSLHSVTVEISRMLGEELLEIAPPATAFSFSHWGLPSLRPRAPGQSSGKEMDWTTTPWPPNCGRSERTSPE</sequence>
<proteinExistence type="predicted"/>
<accession>A0ABQ3MWS4</accession>
<gene>
    <name evidence="2" type="ORF">GCM10017774_91060</name>
</gene>
<feature type="compositionally biased region" description="Polar residues" evidence="1">
    <location>
        <begin position="270"/>
        <end position="282"/>
    </location>
</feature>
<reference evidence="3" key="1">
    <citation type="journal article" date="2019" name="Int. J. Syst. Evol. Microbiol.">
        <title>The Global Catalogue of Microorganisms (GCM) 10K type strain sequencing project: providing services to taxonomists for standard genome sequencing and annotation.</title>
        <authorList>
            <consortium name="The Broad Institute Genomics Platform"/>
            <consortium name="The Broad Institute Genome Sequencing Center for Infectious Disease"/>
            <person name="Wu L."/>
            <person name="Ma J."/>
        </authorList>
    </citation>
    <scope>NUCLEOTIDE SEQUENCE [LARGE SCALE GENOMIC DNA]</scope>
    <source>
        <strain evidence="3">CGMCC 4.7367</strain>
    </source>
</reference>